<proteinExistence type="predicted"/>
<dbReference type="SUPFAM" id="SSF46946">
    <property type="entry name" value="S13-like H2TH domain"/>
    <property type="match status" value="1"/>
</dbReference>
<organism evidence="2 3">
    <name type="scientific">Paeniglutamicibacter antarcticus</name>
    <dbReference type="NCBI Taxonomy" id="494023"/>
    <lineage>
        <taxon>Bacteria</taxon>
        <taxon>Bacillati</taxon>
        <taxon>Actinomycetota</taxon>
        <taxon>Actinomycetes</taxon>
        <taxon>Micrococcales</taxon>
        <taxon>Micrococcaceae</taxon>
        <taxon>Paeniglutamicibacter</taxon>
    </lineage>
</organism>
<dbReference type="InterPro" id="IPR010979">
    <property type="entry name" value="Ribosomal_uS13-like_H2TH"/>
</dbReference>
<dbReference type="InterPro" id="IPR055201">
    <property type="entry name" value="IHF-like_H2TH"/>
</dbReference>
<reference evidence="3" key="1">
    <citation type="journal article" date="2019" name="Int. J. Syst. Evol. Microbiol.">
        <title>The Global Catalogue of Microorganisms (GCM) 10K type strain sequencing project: providing services to taxonomists for standard genome sequencing and annotation.</title>
        <authorList>
            <consortium name="The Broad Institute Genomics Platform"/>
            <consortium name="The Broad Institute Genome Sequencing Center for Infectious Disease"/>
            <person name="Wu L."/>
            <person name="Ma J."/>
        </authorList>
    </citation>
    <scope>NUCLEOTIDE SEQUENCE [LARGE SCALE GENOMIC DNA]</scope>
    <source>
        <strain evidence="3">JCM 18952</strain>
    </source>
</reference>
<dbReference type="EMBL" id="BAABLK010000023">
    <property type="protein sequence ID" value="GAA5226835.1"/>
    <property type="molecule type" value="Genomic_DNA"/>
</dbReference>
<sequence length="134" mass="14773">MVIFGSGLLALMLDPIDGLAAKGMVLRELSDEDRIRARAKALAARTRRAEIKNQFGAGKLSITELLELVPDDEAIGRLRVMDLLESVPGVGEIRAHTLIDRLGISPSRRLRGLGRKQRIALVEHFQQSPPKTKD</sequence>
<dbReference type="Pfam" id="PF22525">
    <property type="entry name" value="H2TH_5"/>
    <property type="match status" value="1"/>
</dbReference>
<name>A0ABP9TN12_9MICC</name>
<gene>
    <name evidence="2" type="primary">mihF</name>
    <name evidence="2" type="ORF">GCM10025778_13680</name>
</gene>
<dbReference type="InterPro" id="IPR047806">
    <property type="entry name" value="IHF_actinobact"/>
</dbReference>
<evidence type="ECO:0000313" key="2">
    <source>
        <dbReference type="EMBL" id="GAA5226835.1"/>
    </source>
</evidence>
<feature type="domain" description="Integration host factor-like helix-two turn-helix" evidence="1">
    <location>
        <begin position="58"/>
        <end position="125"/>
    </location>
</feature>
<dbReference type="NCBIfam" id="NF041260">
    <property type="entry name" value="actino_IHF"/>
    <property type="match status" value="1"/>
</dbReference>
<dbReference type="Gene3D" id="1.10.8.50">
    <property type="match status" value="1"/>
</dbReference>
<keyword evidence="3" id="KW-1185">Reference proteome</keyword>
<evidence type="ECO:0000259" key="1">
    <source>
        <dbReference type="Pfam" id="PF22525"/>
    </source>
</evidence>
<accession>A0ABP9TN12</accession>
<dbReference type="Proteomes" id="UP001501257">
    <property type="component" value="Unassembled WGS sequence"/>
</dbReference>
<evidence type="ECO:0000313" key="3">
    <source>
        <dbReference type="Proteomes" id="UP001501257"/>
    </source>
</evidence>
<comment type="caution">
    <text evidence="2">The sequence shown here is derived from an EMBL/GenBank/DDBJ whole genome shotgun (WGS) entry which is preliminary data.</text>
</comment>
<protein>
    <submittedName>
        <fullName evidence="2">Integration host factor, actinobacterial type</fullName>
    </submittedName>
</protein>